<evidence type="ECO:0000313" key="2">
    <source>
        <dbReference type="EMBL" id="KAG0151201.1"/>
    </source>
</evidence>
<organism evidence="2 3">
    <name type="scientific">Cronartium quercuum f. sp. fusiforme G11</name>
    <dbReference type="NCBI Taxonomy" id="708437"/>
    <lineage>
        <taxon>Eukaryota</taxon>
        <taxon>Fungi</taxon>
        <taxon>Dikarya</taxon>
        <taxon>Basidiomycota</taxon>
        <taxon>Pucciniomycotina</taxon>
        <taxon>Pucciniomycetes</taxon>
        <taxon>Pucciniales</taxon>
        <taxon>Coleosporiaceae</taxon>
        <taxon>Cronartium</taxon>
    </lineage>
</organism>
<reference evidence="2" key="1">
    <citation type="submission" date="2013-11" db="EMBL/GenBank/DDBJ databases">
        <title>Genome sequence of the fusiform rust pathogen reveals effectors for host alternation and coevolution with pine.</title>
        <authorList>
            <consortium name="DOE Joint Genome Institute"/>
            <person name="Smith K."/>
            <person name="Pendleton A."/>
            <person name="Kubisiak T."/>
            <person name="Anderson C."/>
            <person name="Salamov A."/>
            <person name="Aerts A."/>
            <person name="Riley R."/>
            <person name="Clum A."/>
            <person name="Lindquist E."/>
            <person name="Ence D."/>
            <person name="Campbell M."/>
            <person name="Kronenberg Z."/>
            <person name="Feau N."/>
            <person name="Dhillon B."/>
            <person name="Hamelin R."/>
            <person name="Burleigh J."/>
            <person name="Smith J."/>
            <person name="Yandell M."/>
            <person name="Nelson C."/>
            <person name="Grigoriev I."/>
            <person name="Davis J."/>
        </authorList>
    </citation>
    <scope>NUCLEOTIDE SEQUENCE</scope>
    <source>
        <strain evidence="2">G11</strain>
    </source>
</reference>
<name>A0A9P6NX92_9BASI</name>
<sequence length="59" mass="6794">MENQQRFEPAIKVYHPNGSTIDSKPSKLWNTIEAHYTDPSEAVSNYKEADRQIEDDELG</sequence>
<proteinExistence type="predicted"/>
<gene>
    <name evidence="2" type="ORF">CROQUDRAFT_86994</name>
</gene>
<dbReference type="AlphaFoldDB" id="A0A9P6NX92"/>
<protein>
    <submittedName>
        <fullName evidence="2">Uncharacterized protein</fullName>
    </submittedName>
</protein>
<accession>A0A9P6NX92</accession>
<dbReference type="Proteomes" id="UP000886653">
    <property type="component" value="Unassembled WGS sequence"/>
</dbReference>
<comment type="caution">
    <text evidence="2">The sequence shown here is derived from an EMBL/GenBank/DDBJ whole genome shotgun (WGS) entry which is preliminary data.</text>
</comment>
<keyword evidence="3" id="KW-1185">Reference proteome</keyword>
<evidence type="ECO:0000256" key="1">
    <source>
        <dbReference type="SAM" id="MobiDB-lite"/>
    </source>
</evidence>
<dbReference type="EMBL" id="MU167214">
    <property type="protein sequence ID" value="KAG0151201.1"/>
    <property type="molecule type" value="Genomic_DNA"/>
</dbReference>
<feature type="region of interest" description="Disordered" evidence="1">
    <location>
        <begin position="40"/>
        <end position="59"/>
    </location>
</feature>
<evidence type="ECO:0000313" key="3">
    <source>
        <dbReference type="Proteomes" id="UP000886653"/>
    </source>
</evidence>